<keyword evidence="1" id="KW-1133">Transmembrane helix</keyword>
<feature type="transmembrane region" description="Helical" evidence="1">
    <location>
        <begin position="275"/>
        <end position="296"/>
    </location>
</feature>
<feature type="transmembrane region" description="Helical" evidence="1">
    <location>
        <begin position="38"/>
        <end position="56"/>
    </location>
</feature>
<evidence type="ECO:0000256" key="1">
    <source>
        <dbReference type="SAM" id="Phobius"/>
    </source>
</evidence>
<comment type="caution">
    <text evidence="2">The sequence shown here is derived from an EMBL/GenBank/DDBJ whole genome shotgun (WGS) entry which is preliminary data.</text>
</comment>
<protein>
    <recommendedName>
        <fullName evidence="4">Glycosyltransferase RgtA/B/C/D-like domain-containing protein</fullName>
    </recommendedName>
</protein>
<feature type="transmembrane region" description="Helical" evidence="1">
    <location>
        <begin position="76"/>
        <end position="96"/>
    </location>
</feature>
<evidence type="ECO:0008006" key="4">
    <source>
        <dbReference type="Google" id="ProtNLM"/>
    </source>
</evidence>
<keyword evidence="1" id="KW-0812">Transmembrane</keyword>
<feature type="transmembrane region" description="Helical" evidence="1">
    <location>
        <begin position="188"/>
        <end position="215"/>
    </location>
</feature>
<evidence type="ECO:0000313" key="3">
    <source>
        <dbReference type="Proteomes" id="UP000701698"/>
    </source>
</evidence>
<reference evidence="2" key="1">
    <citation type="submission" date="2020-04" db="EMBL/GenBank/DDBJ databases">
        <authorList>
            <person name="Zhang T."/>
        </authorList>
    </citation>
    <scope>NUCLEOTIDE SEQUENCE</scope>
    <source>
        <strain evidence="2">HKST-UBA01</strain>
    </source>
</reference>
<organism evidence="2 3">
    <name type="scientific">candidate division WWE3 bacterium</name>
    <dbReference type="NCBI Taxonomy" id="2053526"/>
    <lineage>
        <taxon>Bacteria</taxon>
        <taxon>Katanobacteria</taxon>
    </lineage>
</organism>
<accession>A0A955LFX9</accession>
<evidence type="ECO:0000313" key="2">
    <source>
        <dbReference type="EMBL" id="MCA9389839.1"/>
    </source>
</evidence>
<gene>
    <name evidence="2" type="ORF">KC571_00380</name>
</gene>
<keyword evidence="1" id="KW-0472">Membrane</keyword>
<feature type="transmembrane region" description="Helical" evidence="1">
    <location>
        <begin position="136"/>
        <end position="156"/>
    </location>
</feature>
<feature type="transmembrane region" description="Helical" evidence="1">
    <location>
        <begin position="108"/>
        <end position="124"/>
    </location>
</feature>
<dbReference type="AlphaFoldDB" id="A0A955LFX9"/>
<feature type="transmembrane region" description="Helical" evidence="1">
    <location>
        <begin position="333"/>
        <end position="349"/>
    </location>
</feature>
<feature type="transmembrane region" description="Helical" evidence="1">
    <location>
        <begin position="356"/>
        <end position="376"/>
    </location>
</feature>
<feature type="transmembrane region" description="Helical" evidence="1">
    <location>
        <begin position="236"/>
        <end position="255"/>
    </location>
</feature>
<dbReference type="Proteomes" id="UP000701698">
    <property type="component" value="Unassembled WGS sequence"/>
</dbReference>
<feature type="transmembrane region" description="Helical" evidence="1">
    <location>
        <begin position="308"/>
        <end position="327"/>
    </location>
</feature>
<dbReference type="EMBL" id="JAGQKX010000005">
    <property type="protein sequence ID" value="MCA9389839.1"/>
    <property type="molecule type" value="Genomic_DNA"/>
</dbReference>
<name>A0A955LFX9_UNCKA</name>
<reference evidence="2" key="2">
    <citation type="journal article" date="2021" name="Microbiome">
        <title>Successional dynamics and alternative stable states in a saline activated sludge microbial community over 9 years.</title>
        <authorList>
            <person name="Wang Y."/>
            <person name="Ye J."/>
            <person name="Ju F."/>
            <person name="Liu L."/>
            <person name="Boyd J.A."/>
            <person name="Deng Y."/>
            <person name="Parks D.H."/>
            <person name="Jiang X."/>
            <person name="Yin X."/>
            <person name="Woodcroft B.J."/>
            <person name="Tyson G.W."/>
            <person name="Hugenholtz P."/>
            <person name="Polz M.F."/>
            <person name="Zhang T."/>
        </authorList>
    </citation>
    <scope>NUCLEOTIDE SEQUENCE</scope>
    <source>
        <strain evidence="2">HKST-UBA01</strain>
    </source>
</reference>
<proteinExistence type="predicted"/>
<feature type="transmembrane region" description="Helical" evidence="1">
    <location>
        <begin position="163"/>
        <end position="182"/>
    </location>
</feature>
<sequence>MAKSYNKTTVETKTLDDHLINMENVFSTKFRRYLPSPAIIVALSVLIILAGQVRFIQDDAFISFRYAHNLAQGNGLVWNIGEHVEGYTSFLWVIIMSIPHFLGINVELFSYLVGLSFFAGALYIFDRIMNERGFSIWQKCLGFLVLGTNYVFLSYATSGMETMLVTLWITLLLLIVVLTEHTPQESQYYIVFSLVLCLALLTRLDAAIVAFPMIIMMAIRFHRYQKLADTPTFLKMMIPWMFFGIWFVWKVQYYGHLLPNTFAVKAATITSYRQGFIYVLLFVVGNIAFALIYRLIHTLSSRKMPNRFALVLGSSIILQMVYLIYVGGDFMDLRMFVVIMPLCTLLFLDTAKTKPLVFLITVWLLVANQIAGRLLADSRTDLLSYTGVDTIFALEQYIHGADHQWEYLGTTIGETLDHDPSVSLAVGPIGAIGYFSETTVIDMHGLTDDWVAHQGIIWSTRPGHQRVAPLSYLQDRKVNLIIGFPHVLDHASIPKELARVYEFIWFIPVEQLAQLPPQTTIVRIPLQYEKYAYALYLTPHPSIDQAIKTGLWTSEPLAKLFSKN</sequence>